<sequence length="157" mass="17604">MRREDDDMIELHKTPGSRCRDDTKMKITIQGGDDIVDLYNASAIGCTTTLKSLIDKDPPILHKISLTTFSETPLHISALLGHLDFTKTLITQNPHLAVELDSHKRCPLHLASSEGHVEIFPDQSGRIPLHYAAMRGRVEVVEKLIVARPDSIRTIKY</sequence>
<dbReference type="Proteomes" id="UP000237347">
    <property type="component" value="Unassembled WGS sequence"/>
</dbReference>
<dbReference type="InterPro" id="IPR036770">
    <property type="entry name" value="Ankyrin_rpt-contain_sf"/>
</dbReference>
<organism evidence="2 3">
    <name type="scientific">Quercus suber</name>
    <name type="common">Cork oak</name>
    <dbReference type="NCBI Taxonomy" id="58331"/>
    <lineage>
        <taxon>Eukaryota</taxon>
        <taxon>Viridiplantae</taxon>
        <taxon>Streptophyta</taxon>
        <taxon>Embryophyta</taxon>
        <taxon>Tracheophyta</taxon>
        <taxon>Spermatophyta</taxon>
        <taxon>Magnoliopsida</taxon>
        <taxon>eudicotyledons</taxon>
        <taxon>Gunneridae</taxon>
        <taxon>Pentapetalae</taxon>
        <taxon>rosids</taxon>
        <taxon>fabids</taxon>
        <taxon>Fagales</taxon>
        <taxon>Fagaceae</taxon>
        <taxon>Quercus</taxon>
    </lineage>
</organism>
<dbReference type="EMBL" id="PKMF04000257">
    <property type="protein sequence ID" value="KAK7840643.1"/>
    <property type="molecule type" value="Genomic_DNA"/>
</dbReference>
<evidence type="ECO:0000256" key="1">
    <source>
        <dbReference type="PROSITE-ProRule" id="PRU00023"/>
    </source>
</evidence>
<dbReference type="SUPFAM" id="SSF48403">
    <property type="entry name" value="Ankyrin repeat"/>
    <property type="match status" value="1"/>
</dbReference>
<dbReference type="PROSITE" id="PS50297">
    <property type="entry name" value="ANK_REP_REGION"/>
    <property type="match status" value="1"/>
</dbReference>
<dbReference type="PANTHER" id="PTHR24128">
    <property type="entry name" value="HOMEOBOX PROTEIN WARIAI"/>
    <property type="match status" value="1"/>
</dbReference>
<dbReference type="Pfam" id="PF12796">
    <property type="entry name" value="Ank_2"/>
    <property type="match status" value="1"/>
</dbReference>
<dbReference type="AlphaFoldDB" id="A0AAW0KQC7"/>
<keyword evidence="3" id="KW-1185">Reference proteome</keyword>
<keyword evidence="1" id="KW-0040">ANK repeat</keyword>
<reference evidence="2 3" key="1">
    <citation type="journal article" date="2018" name="Sci. Data">
        <title>The draft genome sequence of cork oak.</title>
        <authorList>
            <person name="Ramos A.M."/>
            <person name="Usie A."/>
            <person name="Barbosa P."/>
            <person name="Barros P.M."/>
            <person name="Capote T."/>
            <person name="Chaves I."/>
            <person name="Simoes F."/>
            <person name="Abreu I."/>
            <person name="Carrasquinho I."/>
            <person name="Faro C."/>
            <person name="Guimaraes J.B."/>
            <person name="Mendonca D."/>
            <person name="Nobrega F."/>
            <person name="Rodrigues L."/>
            <person name="Saibo N.J.M."/>
            <person name="Varela M.C."/>
            <person name="Egas C."/>
            <person name="Matos J."/>
            <person name="Miguel C.M."/>
            <person name="Oliveira M.M."/>
            <person name="Ricardo C.P."/>
            <person name="Goncalves S."/>
        </authorList>
    </citation>
    <scope>NUCLEOTIDE SEQUENCE [LARGE SCALE GENOMIC DNA]</scope>
    <source>
        <strain evidence="3">cv. HL8</strain>
    </source>
</reference>
<dbReference type="InterPro" id="IPR002110">
    <property type="entry name" value="Ankyrin_rpt"/>
</dbReference>
<name>A0AAW0KQC7_QUESU</name>
<evidence type="ECO:0000313" key="3">
    <source>
        <dbReference type="Proteomes" id="UP000237347"/>
    </source>
</evidence>
<dbReference type="SMART" id="SM00248">
    <property type="entry name" value="ANK"/>
    <property type="match status" value="2"/>
</dbReference>
<dbReference type="Pfam" id="PF00023">
    <property type="entry name" value="Ank"/>
    <property type="match status" value="1"/>
</dbReference>
<accession>A0AAW0KQC7</accession>
<evidence type="ECO:0000313" key="2">
    <source>
        <dbReference type="EMBL" id="KAK7840643.1"/>
    </source>
</evidence>
<dbReference type="PANTHER" id="PTHR24128:SF101">
    <property type="entry name" value="ANKYRIN REPEAT-CONTAINING PROTEIN BDA1-LIKE"/>
    <property type="match status" value="1"/>
</dbReference>
<feature type="repeat" description="ANK" evidence="1">
    <location>
        <begin position="124"/>
        <end position="145"/>
    </location>
</feature>
<gene>
    <name evidence="2" type="primary">BAD1_9</name>
    <name evidence="2" type="ORF">CFP56_016407</name>
</gene>
<dbReference type="Gene3D" id="1.25.40.20">
    <property type="entry name" value="Ankyrin repeat-containing domain"/>
    <property type="match status" value="1"/>
</dbReference>
<dbReference type="PROSITE" id="PS50088">
    <property type="entry name" value="ANK_REPEAT"/>
    <property type="match status" value="1"/>
</dbReference>
<comment type="caution">
    <text evidence="2">The sequence shown here is derived from an EMBL/GenBank/DDBJ whole genome shotgun (WGS) entry which is preliminary data.</text>
</comment>
<proteinExistence type="predicted"/>
<protein>
    <submittedName>
        <fullName evidence="2">Ankyrin repeat-containing protein bda1</fullName>
    </submittedName>
</protein>